<dbReference type="Pfam" id="PF04234">
    <property type="entry name" value="CopC"/>
    <property type="match status" value="1"/>
</dbReference>
<dbReference type="GO" id="GO:0042597">
    <property type="term" value="C:periplasmic space"/>
    <property type="evidence" value="ECO:0007669"/>
    <property type="project" value="InterPro"/>
</dbReference>
<keyword evidence="4" id="KW-0812">Transmembrane</keyword>
<dbReference type="STRING" id="1724.GCA_001044175_00969"/>
<dbReference type="GO" id="GO:0005507">
    <property type="term" value="F:copper ion binding"/>
    <property type="evidence" value="ECO:0007669"/>
    <property type="project" value="InterPro"/>
</dbReference>
<evidence type="ECO:0000313" key="8">
    <source>
        <dbReference type="Proteomes" id="UP000221653"/>
    </source>
</evidence>
<dbReference type="InterPro" id="IPR007348">
    <property type="entry name" value="CopC_dom"/>
</dbReference>
<feature type="domain" description="CopC" evidence="6">
    <location>
        <begin position="37"/>
        <end position="133"/>
    </location>
</feature>
<name>A0A2A9DPI1_9CORY</name>
<feature type="chain" id="PRO_5012021274" description="CopC domain-containing protein" evidence="5">
    <location>
        <begin position="37"/>
        <end position="190"/>
    </location>
</feature>
<comment type="caution">
    <text evidence="7">The sequence shown here is derived from an EMBL/GenBank/DDBJ whole genome shotgun (WGS) entry which is preliminary data.</text>
</comment>
<evidence type="ECO:0000256" key="1">
    <source>
        <dbReference type="ARBA" id="ARBA00022729"/>
    </source>
</evidence>
<keyword evidence="2" id="KW-0186">Copper</keyword>
<dbReference type="InterPro" id="IPR014755">
    <property type="entry name" value="Cu-Rt/internalin_Ig-like"/>
</dbReference>
<feature type="transmembrane region" description="Helical" evidence="4">
    <location>
        <begin position="160"/>
        <end position="180"/>
    </location>
</feature>
<feature type="signal peptide" evidence="5">
    <location>
        <begin position="1"/>
        <end position="36"/>
    </location>
</feature>
<proteinExistence type="predicted"/>
<dbReference type="Gene3D" id="2.60.40.1220">
    <property type="match status" value="1"/>
</dbReference>
<dbReference type="AlphaFoldDB" id="A0A2A9DPI1"/>
<protein>
    <recommendedName>
        <fullName evidence="6">CopC domain-containing protein</fullName>
    </recommendedName>
</protein>
<organism evidence="7 8">
    <name type="scientific">Corynebacterium renale</name>
    <dbReference type="NCBI Taxonomy" id="1724"/>
    <lineage>
        <taxon>Bacteria</taxon>
        <taxon>Bacillati</taxon>
        <taxon>Actinomycetota</taxon>
        <taxon>Actinomycetes</taxon>
        <taxon>Mycobacteriales</taxon>
        <taxon>Corynebacteriaceae</taxon>
        <taxon>Corynebacterium</taxon>
    </lineage>
</organism>
<keyword evidence="4" id="KW-1133">Transmembrane helix</keyword>
<evidence type="ECO:0000256" key="5">
    <source>
        <dbReference type="SAM" id="SignalP"/>
    </source>
</evidence>
<dbReference type="EMBL" id="PDJF01000001">
    <property type="protein sequence ID" value="PFG28598.1"/>
    <property type="molecule type" value="Genomic_DNA"/>
</dbReference>
<dbReference type="GO" id="GO:0046688">
    <property type="term" value="P:response to copper ion"/>
    <property type="evidence" value="ECO:0007669"/>
    <property type="project" value="InterPro"/>
</dbReference>
<keyword evidence="4" id="KW-0472">Membrane</keyword>
<evidence type="ECO:0000259" key="6">
    <source>
        <dbReference type="Pfam" id="PF04234"/>
    </source>
</evidence>
<dbReference type="InterPro" id="IPR014756">
    <property type="entry name" value="Ig_E-set"/>
</dbReference>
<evidence type="ECO:0000256" key="4">
    <source>
        <dbReference type="SAM" id="Phobius"/>
    </source>
</evidence>
<accession>A0A2A9DPI1</accession>
<feature type="region of interest" description="Disordered" evidence="3">
    <location>
        <begin position="131"/>
        <end position="152"/>
    </location>
</feature>
<evidence type="ECO:0000313" key="7">
    <source>
        <dbReference type="EMBL" id="PFG28598.1"/>
    </source>
</evidence>
<evidence type="ECO:0000256" key="2">
    <source>
        <dbReference type="ARBA" id="ARBA00023008"/>
    </source>
</evidence>
<dbReference type="Proteomes" id="UP000221653">
    <property type="component" value="Unassembled WGS sequence"/>
</dbReference>
<sequence length="190" mass="20230">MAQCARSRVKRLRRGSYAVLCATMFATSGAVTPAVAHDVVVDAQPPAGGTVEQFPREIVLEFSGYPRDTFNMFAVTDKSSGEILFDGTPKLDGRNLTIDVPADVNPGAGTYTVGFQITSSDGHATRGKTEFRVAGESAPPENQPVSADDRTERDSGLSPVVLALIAFGAFAALVAVLIMVRVKSRRIEEL</sequence>
<dbReference type="SUPFAM" id="SSF81296">
    <property type="entry name" value="E set domains"/>
    <property type="match status" value="1"/>
</dbReference>
<gene>
    <name evidence="7" type="ORF">ATK06_1717</name>
</gene>
<evidence type="ECO:0000256" key="3">
    <source>
        <dbReference type="SAM" id="MobiDB-lite"/>
    </source>
</evidence>
<keyword evidence="1 5" id="KW-0732">Signal</keyword>
<reference evidence="7 8" key="1">
    <citation type="submission" date="2017-10" db="EMBL/GenBank/DDBJ databases">
        <title>Sequencing the genomes of 1000 actinobacteria strains.</title>
        <authorList>
            <person name="Klenk H.-P."/>
        </authorList>
    </citation>
    <scope>NUCLEOTIDE SEQUENCE [LARGE SCALE GENOMIC DNA]</scope>
    <source>
        <strain evidence="7 8">DSM 20688</strain>
    </source>
</reference>
<keyword evidence="8" id="KW-1185">Reference proteome</keyword>